<evidence type="ECO:0000313" key="1">
    <source>
        <dbReference type="EMBL" id="KMK08141.1"/>
    </source>
</evidence>
<proteinExistence type="predicted"/>
<dbReference type="eggNOG" id="ENOG5032VX6">
    <property type="taxonomic scope" value="Bacteria"/>
</dbReference>
<dbReference type="EMBL" id="LDZF01000049">
    <property type="protein sequence ID" value="KMK08141.1"/>
    <property type="molecule type" value="Genomic_DNA"/>
</dbReference>
<protein>
    <submittedName>
        <fullName evidence="1">Uncharacterized protein</fullName>
    </submittedName>
</protein>
<dbReference type="STRING" id="61647.LG71_22615"/>
<dbReference type="Proteomes" id="UP000036196">
    <property type="component" value="Unassembled WGS sequence"/>
</dbReference>
<gene>
    <name evidence="1" type="ORF">ABW06_24885</name>
</gene>
<reference evidence="1 2" key="1">
    <citation type="submission" date="2015-05" db="EMBL/GenBank/DDBJ databases">
        <title>Genome sequences of Pluralibacter gergoviae.</title>
        <authorList>
            <person name="Greninger A.L."/>
            <person name="Miller S."/>
        </authorList>
    </citation>
    <scope>NUCLEOTIDE SEQUENCE [LARGE SCALE GENOMIC DNA]</scope>
    <source>
        <strain evidence="1 2">JS81F13</strain>
    </source>
</reference>
<keyword evidence="2" id="KW-1185">Reference proteome</keyword>
<sequence length="154" mass="16897">MTSAKSQFLQKLQAHRAAPRPFDSRVQADIATFSQRISALQVSMEAWLDGTGIETEATAETLTDLLAGQASFPVPGIRLRYEERSINITPLFLYGHGVTGCLAISLRADGRRTPLGRLLMRPDRVCARSALPSAPETDLNEETFFTLLAPLLPE</sequence>
<comment type="caution">
    <text evidence="1">The sequence shown here is derived from an EMBL/GenBank/DDBJ whole genome shotgun (WGS) entry which is preliminary data.</text>
</comment>
<dbReference type="RefSeq" id="WP_048281124.1">
    <property type="nucleotide sequence ID" value="NZ_JALLDC010000025.1"/>
</dbReference>
<accession>A0A0J5LQQ0</accession>
<dbReference type="PATRIC" id="fig|61647.15.peg.4199"/>
<dbReference type="AlphaFoldDB" id="A0A0J5LQQ0"/>
<organism evidence="1 2">
    <name type="scientific">Pluralibacter gergoviae</name>
    <name type="common">Enterobacter gergoviae</name>
    <dbReference type="NCBI Taxonomy" id="61647"/>
    <lineage>
        <taxon>Bacteria</taxon>
        <taxon>Pseudomonadati</taxon>
        <taxon>Pseudomonadota</taxon>
        <taxon>Gammaproteobacteria</taxon>
        <taxon>Enterobacterales</taxon>
        <taxon>Enterobacteriaceae</taxon>
        <taxon>Pluralibacter</taxon>
    </lineage>
</organism>
<evidence type="ECO:0000313" key="2">
    <source>
        <dbReference type="Proteomes" id="UP000036196"/>
    </source>
</evidence>
<name>A0A0J5LQQ0_PLUGE</name>